<evidence type="ECO:0000313" key="1">
    <source>
        <dbReference type="EMBL" id="KAB8446226.1"/>
    </source>
</evidence>
<dbReference type="Proteomes" id="UP000327013">
    <property type="component" value="Unassembled WGS sequence"/>
</dbReference>
<sequence length="88" mass="9414">MYTPGRLHLRHPACRPEGRRCSVLRIDGLVDLHALDLRLGFTITHAPGDAKGGLAEHVAIAALQLCFDDFNSPGNGIPQVTADGRICG</sequence>
<accession>A0A5N6L0H5</accession>
<gene>
    <name evidence="1" type="ORF">FH972_025208</name>
</gene>
<organism evidence="1 2">
    <name type="scientific">Carpinus fangiana</name>
    <dbReference type="NCBI Taxonomy" id="176857"/>
    <lineage>
        <taxon>Eukaryota</taxon>
        <taxon>Viridiplantae</taxon>
        <taxon>Streptophyta</taxon>
        <taxon>Embryophyta</taxon>
        <taxon>Tracheophyta</taxon>
        <taxon>Spermatophyta</taxon>
        <taxon>Magnoliopsida</taxon>
        <taxon>eudicotyledons</taxon>
        <taxon>Gunneridae</taxon>
        <taxon>Pentapetalae</taxon>
        <taxon>rosids</taxon>
        <taxon>fabids</taxon>
        <taxon>Fagales</taxon>
        <taxon>Betulaceae</taxon>
        <taxon>Carpinus</taxon>
    </lineage>
</organism>
<dbReference type="EMBL" id="VIBQ01000038">
    <property type="protein sequence ID" value="KAB8446226.1"/>
    <property type="molecule type" value="Genomic_DNA"/>
</dbReference>
<protein>
    <submittedName>
        <fullName evidence="1">Uncharacterized protein</fullName>
    </submittedName>
</protein>
<dbReference type="AlphaFoldDB" id="A0A5N6L0H5"/>
<keyword evidence="2" id="KW-1185">Reference proteome</keyword>
<reference evidence="1 2" key="1">
    <citation type="submission" date="2019-06" db="EMBL/GenBank/DDBJ databases">
        <title>A chromosomal-level reference genome of Carpinus fangiana (Coryloideae, Betulaceae).</title>
        <authorList>
            <person name="Yang X."/>
            <person name="Wang Z."/>
            <person name="Zhang L."/>
            <person name="Hao G."/>
            <person name="Liu J."/>
            <person name="Yang Y."/>
        </authorList>
    </citation>
    <scope>NUCLEOTIDE SEQUENCE [LARGE SCALE GENOMIC DNA]</scope>
    <source>
        <strain evidence="1">Cfa_2016G</strain>
        <tissue evidence="1">Leaf</tissue>
    </source>
</reference>
<name>A0A5N6L0H5_9ROSI</name>
<proteinExistence type="predicted"/>
<evidence type="ECO:0000313" key="2">
    <source>
        <dbReference type="Proteomes" id="UP000327013"/>
    </source>
</evidence>
<comment type="caution">
    <text evidence="1">The sequence shown here is derived from an EMBL/GenBank/DDBJ whole genome shotgun (WGS) entry which is preliminary data.</text>
</comment>